<evidence type="ECO:0000256" key="6">
    <source>
        <dbReference type="ARBA" id="ARBA00023004"/>
    </source>
</evidence>
<comment type="catalytic activity">
    <reaction evidence="7 9">
        <text>4 Fe(2+) + O2 + 6 H2O = 4 iron(III) oxide-hydroxide + 12 H(+)</text>
        <dbReference type="Rhea" id="RHEA:11972"/>
        <dbReference type="ChEBI" id="CHEBI:15377"/>
        <dbReference type="ChEBI" id="CHEBI:15378"/>
        <dbReference type="ChEBI" id="CHEBI:15379"/>
        <dbReference type="ChEBI" id="CHEBI:29033"/>
        <dbReference type="ChEBI" id="CHEBI:78619"/>
        <dbReference type="EC" id="1.16.3.2"/>
    </reaction>
</comment>
<keyword evidence="4 8" id="KW-0479">Metal-binding</keyword>
<dbReference type="InterPro" id="IPR009040">
    <property type="entry name" value="Ferritin-like_diiron"/>
</dbReference>
<evidence type="ECO:0000256" key="9">
    <source>
        <dbReference type="RuleBase" id="RU361145"/>
    </source>
</evidence>
<dbReference type="InterPro" id="IPR009078">
    <property type="entry name" value="Ferritin-like_SF"/>
</dbReference>
<dbReference type="GO" id="GO:0006826">
    <property type="term" value="P:iron ion transport"/>
    <property type="evidence" value="ECO:0007669"/>
    <property type="project" value="InterPro"/>
</dbReference>
<proteinExistence type="inferred from homology"/>
<dbReference type="PANTHER" id="PTHR11431:SF127">
    <property type="entry name" value="BACTERIAL NON-HEME FERRITIN"/>
    <property type="match status" value="1"/>
</dbReference>
<dbReference type="OrthoDB" id="9801481at2"/>
<evidence type="ECO:0000256" key="2">
    <source>
        <dbReference type="ARBA" id="ARBA00006950"/>
    </source>
</evidence>
<dbReference type="Gene3D" id="1.20.1260.10">
    <property type="match status" value="1"/>
</dbReference>
<evidence type="ECO:0000313" key="12">
    <source>
        <dbReference type="Proteomes" id="UP000052015"/>
    </source>
</evidence>
<feature type="binding site" evidence="8">
    <location>
        <position position="94"/>
    </location>
    <ligand>
        <name>Fe cation</name>
        <dbReference type="ChEBI" id="CHEBI:24875"/>
        <label>1</label>
    </ligand>
</feature>
<dbReference type="GO" id="GO:0008199">
    <property type="term" value="F:ferric iron binding"/>
    <property type="evidence" value="ECO:0007669"/>
    <property type="project" value="InterPro"/>
</dbReference>
<dbReference type="InterPro" id="IPR012347">
    <property type="entry name" value="Ferritin-like"/>
</dbReference>
<dbReference type="InterPro" id="IPR041719">
    <property type="entry name" value="Ferritin_prok"/>
</dbReference>
<keyword evidence="6 8" id="KW-0408">Iron</keyword>
<dbReference type="FunFam" id="1.20.1260.10:FF:000001">
    <property type="entry name" value="Non-heme ferritin"/>
    <property type="match status" value="1"/>
</dbReference>
<dbReference type="InterPro" id="IPR001519">
    <property type="entry name" value="Ferritin"/>
</dbReference>
<name>A0A0R3JUA7_CALMK</name>
<dbReference type="STRING" id="908809.ABG79_00953"/>
<feature type="binding site" evidence="8">
    <location>
        <position position="50"/>
    </location>
    <ligand>
        <name>Fe cation</name>
        <dbReference type="ChEBI" id="CHEBI:24875"/>
        <label>1</label>
    </ligand>
</feature>
<dbReference type="PANTHER" id="PTHR11431">
    <property type="entry name" value="FERRITIN"/>
    <property type="match status" value="1"/>
</dbReference>
<dbReference type="SUPFAM" id="SSF47240">
    <property type="entry name" value="Ferritin-like"/>
    <property type="match status" value="1"/>
</dbReference>
<evidence type="ECO:0000259" key="10">
    <source>
        <dbReference type="PROSITE" id="PS50905"/>
    </source>
</evidence>
<keyword evidence="12" id="KW-1185">Reference proteome</keyword>
<dbReference type="GO" id="GO:0004322">
    <property type="term" value="F:ferroxidase activity"/>
    <property type="evidence" value="ECO:0007669"/>
    <property type="project" value="TreeGrafter"/>
</dbReference>
<evidence type="ECO:0000256" key="3">
    <source>
        <dbReference type="ARBA" id="ARBA00022434"/>
    </source>
</evidence>
<dbReference type="EMBL" id="LKHP01000004">
    <property type="protein sequence ID" value="KRQ87155.1"/>
    <property type="molecule type" value="Genomic_DNA"/>
</dbReference>
<feature type="binding site" evidence="8">
    <location>
        <position position="53"/>
    </location>
    <ligand>
        <name>Fe cation</name>
        <dbReference type="ChEBI" id="CHEBI:24875"/>
        <label>1</label>
    </ligand>
</feature>
<accession>A0A0R3JUA7</accession>
<comment type="function">
    <text evidence="1 9">Iron-storage protein.</text>
</comment>
<organism evidence="11 12">
    <name type="scientific">Caloramator mitchellensis</name>
    <dbReference type="NCBI Taxonomy" id="908809"/>
    <lineage>
        <taxon>Bacteria</taxon>
        <taxon>Bacillati</taxon>
        <taxon>Bacillota</taxon>
        <taxon>Clostridia</taxon>
        <taxon>Eubacteriales</taxon>
        <taxon>Clostridiaceae</taxon>
        <taxon>Caloramator</taxon>
    </lineage>
</organism>
<evidence type="ECO:0000256" key="1">
    <source>
        <dbReference type="ARBA" id="ARBA00002485"/>
    </source>
</evidence>
<dbReference type="Pfam" id="PF00210">
    <property type="entry name" value="Ferritin"/>
    <property type="match status" value="1"/>
</dbReference>
<comment type="caution">
    <text evidence="11">The sequence shown here is derived from an EMBL/GenBank/DDBJ whole genome shotgun (WGS) entry which is preliminary data.</text>
</comment>
<evidence type="ECO:0000256" key="7">
    <source>
        <dbReference type="ARBA" id="ARBA00048035"/>
    </source>
</evidence>
<dbReference type="InterPro" id="IPR008331">
    <property type="entry name" value="Ferritin_DPS_dom"/>
</dbReference>
<dbReference type="GO" id="GO:0005829">
    <property type="term" value="C:cytosol"/>
    <property type="evidence" value="ECO:0007669"/>
    <property type="project" value="TreeGrafter"/>
</dbReference>
<keyword evidence="9" id="KW-0963">Cytoplasm</keyword>
<sequence length="171" mass="20116">MVSERLINALNDQYNFELYSAHIYIAMAAYFEEQDLEGFANFFKVQEQEERFHASKFYTYIAEKNGRIKVEGIPTPENEYDSILDVFKKALEHEHKVTARIYNLMNIAMEEKEHATVSFLKWFVDEQTEEEATFNKIIKKLERIKDDPNGIYMLDAELAQRVFTPPVNTNA</sequence>
<keyword evidence="3 9" id="KW-0409">Iron storage</keyword>
<feature type="binding site" evidence="8">
    <location>
        <position position="17"/>
    </location>
    <ligand>
        <name>Fe cation</name>
        <dbReference type="ChEBI" id="CHEBI:24875"/>
        <label>1</label>
    </ligand>
</feature>
<feature type="binding site" evidence="8">
    <location>
        <position position="127"/>
    </location>
    <ligand>
        <name>Fe cation</name>
        <dbReference type="ChEBI" id="CHEBI:24875"/>
        <label>1</label>
    </ligand>
</feature>
<dbReference type="GO" id="GO:0008198">
    <property type="term" value="F:ferrous iron binding"/>
    <property type="evidence" value="ECO:0007669"/>
    <property type="project" value="TreeGrafter"/>
</dbReference>
<protein>
    <recommendedName>
        <fullName evidence="9">Ferritin</fullName>
        <ecNumber evidence="9">1.16.3.2</ecNumber>
    </recommendedName>
</protein>
<dbReference type="PROSITE" id="PS50905">
    <property type="entry name" value="FERRITIN_LIKE"/>
    <property type="match status" value="1"/>
</dbReference>
<comment type="similarity">
    <text evidence="2 9">Belongs to the ferritin family. Prokaryotic subfamily.</text>
</comment>
<evidence type="ECO:0000256" key="5">
    <source>
        <dbReference type="ARBA" id="ARBA00023002"/>
    </source>
</evidence>
<feature type="domain" description="Ferritin-like diiron" evidence="10">
    <location>
        <begin position="1"/>
        <end position="145"/>
    </location>
</feature>
<dbReference type="GO" id="GO:0006879">
    <property type="term" value="P:intracellular iron ion homeostasis"/>
    <property type="evidence" value="ECO:0007669"/>
    <property type="project" value="UniProtKB-KW"/>
</dbReference>
<dbReference type="AlphaFoldDB" id="A0A0R3JUA7"/>
<dbReference type="RefSeq" id="WP_057977663.1">
    <property type="nucleotide sequence ID" value="NZ_LKHP01000004.1"/>
</dbReference>
<comment type="subcellular location">
    <subcellularLocation>
        <location evidence="9">Cytoplasm</location>
    </subcellularLocation>
</comment>
<evidence type="ECO:0000313" key="11">
    <source>
        <dbReference type="EMBL" id="KRQ87155.1"/>
    </source>
</evidence>
<dbReference type="CDD" id="cd01055">
    <property type="entry name" value="Nonheme_Ferritin"/>
    <property type="match status" value="1"/>
</dbReference>
<keyword evidence="5 11" id="KW-0560">Oxidoreductase</keyword>
<evidence type="ECO:0000256" key="4">
    <source>
        <dbReference type="ARBA" id="ARBA00022723"/>
    </source>
</evidence>
<gene>
    <name evidence="11" type="primary">ftnA</name>
    <name evidence="11" type="ORF">ABG79_00953</name>
</gene>
<reference evidence="11 12" key="1">
    <citation type="submission" date="2015-09" db="EMBL/GenBank/DDBJ databases">
        <title>Draft genome sequence of a Caloramator mitchellensis, a moderate thermophile from the Great Artesian Basin of Australia.</title>
        <authorList>
            <person name="Patel B.K."/>
        </authorList>
    </citation>
    <scope>NUCLEOTIDE SEQUENCE [LARGE SCALE GENOMIC DNA]</scope>
    <source>
        <strain evidence="11 12">VF08</strain>
    </source>
</reference>
<evidence type="ECO:0000256" key="8">
    <source>
        <dbReference type="PIRSR" id="PIRSR601519-1"/>
    </source>
</evidence>
<dbReference type="Proteomes" id="UP000052015">
    <property type="component" value="Unassembled WGS sequence"/>
</dbReference>
<dbReference type="GO" id="GO:0042802">
    <property type="term" value="F:identical protein binding"/>
    <property type="evidence" value="ECO:0007669"/>
    <property type="project" value="UniProtKB-ARBA"/>
</dbReference>
<dbReference type="EC" id="1.16.3.2" evidence="9"/>